<dbReference type="SUPFAM" id="SSF49401">
    <property type="entry name" value="Bacterial adhesins"/>
    <property type="match status" value="1"/>
</dbReference>
<proteinExistence type="predicted"/>
<accession>A0ABM5V1U9</accession>
<dbReference type="Gene3D" id="2.60.40.1090">
    <property type="entry name" value="Fimbrial-type adhesion domain"/>
    <property type="match status" value="1"/>
</dbReference>
<reference evidence="2" key="1">
    <citation type="journal article" date="2015" name="Genome Announc.">
        <title>Complete Genome Sequence of Herbaspirillum hiltneri N3 (DSM 17495), Isolated from Surface-Sterilized Wheat Roots.</title>
        <authorList>
            <person name="Guizelini D."/>
            <person name="Saizaki P.M."/>
            <person name="Coimbra N.A."/>
            <person name="Weiss V.A."/>
            <person name="Faoro H."/>
            <person name="Sfeir M.Z."/>
            <person name="Baura V.A."/>
            <person name="Monteiro R.A."/>
            <person name="Chubatsu L.S."/>
            <person name="Souza E.M."/>
            <person name="Cruz L.M."/>
            <person name="Pedrosa F.O."/>
            <person name="Raittz R.T."/>
            <person name="Marchaukoski J.N."/>
            <person name="Steffens M.B."/>
        </authorList>
    </citation>
    <scope>NUCLEOTIDE SEQUENCE [LARGE SCALE GENOMIC DNA]</scope>
    <source>
        <strain evidence="2">N3</strain>
    </source>
</reference>
<protein>
    <recommendedName>
        <fullName evidence="3">Major type 1 subunit fimbrin (Pilin)</fullName>
    </recommendedName>
</protein>
<dbReference type="Proteomes" id="UP000063429">
    <property type="component" value="Chromosome"/>
</dbReference>
<dbReference type="InterPro" id="IPR008966">
    <property type="entry name" value="Adhesion_dom_sf"/>
</dbReference>
<keyword evidence="2" id="KW-1185">Reference proteome</keyword>
<dbReference type="EMBL" id="CP011409">
    <property type="protein sequence ID" value="AKZ63413.1"/>
    <property type="molecule type" value="Genomic_DNA"/>
</dbReference>
<evidence type="ECO:0000313" key="2">
    <source>
        <dbReference type="Proteomes" id="UP000063429"/>
    </source>
</evidence>
<evidence type="ECO:0000313" key="1">
    <source>
        <dbReference type="EMBL" id="AKZ63413.1"/>
    </source>
</evidence>
<organism evidence="1 2">
    <name type="scientific">Herbaspirillum hiltneri N3</name>
    <dbReference type="NCBI Taxonomy" id="1262470"/>
    <lineage>
        <taxon>Bacteria</taxon>
        <taxon>Pseudomonadati</taxon>
        <taxon>Pseudomonadota</taxon>
        <taxon>Betaproteobacteria</taxon>
        <taxon>Burkholderiales</taxon>
        <taxon>Oxalobacteraceae</taxon>
        <taxon>Herbaspirillum</taxon>
    </lineage>
</organism>
<gene>
    <name evidence="1" type="ORF">F506_12685</name>
</gene>
<name>A0ABM5V1U9_9BURK</name>
<dbReference type="InterPro" id="IPR036937">
    <property type="entry name" value="Adhesion_dom_fimbrial_sf"/>
</dbReference>
<evidence type="ECO:0008006" key="3">
    <source>
        <dbReference type="Google" id="ProtNLM"/>
    </source>
</evidence>
<sequence>MIQAVSLIVEFESQSNRYSTKSVYSGTATGTVAKGTCKTPDVVIPMGNTNFATFNRTGAVNDRWNNATLNVNDCPVGLTQVTIKFNTPLAGWLDQANSVFNLNNPSDPTTAKGIGIQMSFGDNNTPVAYNTAQTLSGYSTVRNDGDSFSVPIGARYVKPASTTRLVAGQANGAVVFVMSYE</sequence>